<evidence type="ECO:0000256" key="6">
    <source>
        <dbReference type="ARBA" id="ARBA00023315"/>
    </source>
</evidence>
<dbReference type="InterPro" id="IPR002123">
    <property type="entry name" value="Plipid/glycerol_acylTrfase"/>
</dbReference>
<dbReference type="GO" id="GO:0008654">
    <property type="term" value="P:phospholipid biosynthetic process"/>
    <property type="evidence" value="ECO:0007669"/>
    <property type="project" value="UniProtKB-KW"/>
</dbReference>
<evidence type="ECO:0000256" key="8">
    <source>
        <dbReference type="SAM" id="MobiDB-lite"/>
    </source>
</evidence>
<evidence type="ECO:0000256" key="1">
    <source>
        <dbReference type="ARBA" id="ARBA00005189"/>
    </source>
</evidence>
<feature type="region of interest" description="Disordered" evidence="8">
    <location>
        <begin position="55"/>
        <end position="79"/>
    </location>
</feature>
<keyword evidence="5 7" id="KW-0443">Lipid metabolism</keyword>
<sequence length="363" mass="40074">MEGRRKRTIMSPLLSTLIFLFVSSSSPSHADAFCLPPARIPPRRCVASISSSSSSAIVAPDSDDDQSATTTARAVTTSTTKRNERIARIREEGGILAFDTKYGALNPFAIYYGLVSIGLGVVWFVALSICELAYKITGDRIDGKRRIPVFLSHVWGTLLMMFTGCTPRVENGNIIRDFHESGRKAMFVSNHNSWMDIPFIGHAIGWHNYKFVAKKELEKVPILGKAIKVARNVLVDRTDRKSQLLTLKQGIKWLDVSDGVNLCTFPEGTRSRSGRLMPFKNGAFKMAHKAGAPVIPMSIVGAANVMPSYWMFPYRPARFGACRVVVHEPVESKGKTEEELATAVRESIISGLPEEQRPIVSST</sequence>
<keyword evidence="7" id="KW-1208">Phospholipid metabolism</keyword>
<name>A0ABD3SDE1_9STRA</name>
<protein>
    <recommendedName>
        <fullName evidence="7">1-acyl-sn-glycerol-3-phosphate acyltransferase</fullName>
        <ecNumber evidence="7">2.3.1.51</ecNumber>
    </recommendedName>
</protein>
<dbReference type="SMART" id="SM00563">
    <property type="entry name" value="PlsC"/>
    <property type="match status" value="1"/>
</dbReference>
<evidence type="ECO:0000256" key="3">
    <source>
        <dbReference type="ARBA" id="ARBA00022516"/>
    </source>
</evidence>
<dbReference type="Pfam" id="PF01553">
    <property type="entry name" value="Acyltransferase"/>
    <property type="match status" value="1"/>
</dbReference>
<dbReference type="EMBL" id="JALLPB020000065">
    <property type="protein sequence ID" value="KAL3822477.1"/>
    <property type="molecule type" value="Genomic_DNA"/>
</dbReference>
<keyword evidence="7" id="KW-0594">Phospholipid biosynthesis</keyword>
<evidence type="ECO:0000313" key="13">
    <source>
        <dbReference type="Proteomes" id="UP001530377"/>
    </source>
</evidence>
<keyword evidence="3 7" id="KW-0444">Lipid biosynthesis</keyword>
<keyword evidence="13" id="KW-1185">Reference proteome</keyword>
<keyword evidence="9" id="KW-0472">Membrane</keyword>
<keyword evidence="9" id="KW-1133">Transmembrane helix</keyword>
<evidence type="ECO:0000256" key="4">
    <source>
        <dbReference type="ARBA" id="ARBA00022679"/>
    </source>
</evidence>
<feature type="transmembrane region" description="Helical" evidence="9">
    <location>
        <begin position="109"/>
        <end position="134"/>
    </location>
</feature>
<evidence type="ECO:0000256" key="2">
    <source>
        <dbReference type="ARBA" id="ARBA00008655"/>
    </source>
</evidence>
<evidence type="ECO:0000256" key="5">
    <source>
        <dbReference type="ARBA" id="ARBA00023098"/>
    </source>
</evidence>
<comment type="catalytic activity">
    <reaction evidence="7">
        <text>a 1-acyl-sn-glycero-3-phosphate + an acyl-CoA = a 1,2-diacyl-sn-glycero-3-phosphate + CoA</text>
        <dbReference type="Rhea" id="RHEA:19709"/>
        <dbReference type="ChEBI" id="CHEBI:57287"/>
        <dbReference type="ChEBI" id="CHEBI:57970"/>
        <dbReference type="ChEBI" id="CHEBI:58342"/>
        <dbReference type="ChEBI" id="CHEBI:58608"/>
        <dbReference type="EC" id="2.3.1.51"/>
    </reaction>
</comment>
<dbReference type="PANTHER" id="PTHR10434">
    <property type="entry name" value="1-ACYL-SN-GLYCEROL-3-PHOSPHATE ACYLTRANSFERASE"/>
    <property type="match status" value="1"/>
</dbReference>
<evidence type="ECO:0000313" key="12">
    <source>
        <dbReference type="EMBL" id="KAL3822477.1"/>
    </source>
</evidence>
<dbReference type="InterPro" id="IPR004552">
    <property type="entry name" value="AGP_acyltrans"/>
</dbReference>
<feature type="compositionally biased region" description="Low complexity" evidence="8">
    <location>
        <begin position="67"/>
        <end position="79"/>
    </location>
</feature>
<dbReference type="NCBIfam" id="TIGR00530">
    <property type="entry name" value="AGP_acyltrn"/>
    <property type="match status" value="1"/>
</dbReference>
<evidence type="ECO:0000259" key="11">
    <source>
        <dbReference type="SMART" id="SM00563"/>
    </source>
</evidence>
<keyword evidence="9" id="KW-0812">Transmembrane</keyword>
<dbReference type="SUPFAM" id="SSF69593">
    <property type="entry name" value="Glycerol-3-phosphate (1)-acyltransferase"/>
    <property type="match status" value="1"/>
</dbReference>
<dbReference type="EC" id="2.3.1.51" evidence="7"/>
<comment type="similarity">
    <text evidence="2 7">Belongs to the 1-acyl-sn-glycerol-3-phosphate acyltransferase family.</text>
</comment>
<organism evidence="12 13">
    <name type="scientific">Cyclostephanos tholiformis</name>
    <dbReference type="NCBI Taxonomy" id="382380"/>
    <lineage>
        <taxon>Eukaryota</taxon>
        <taxon>Sar</taxon>
        <taxon>Stramenopiles</taxon>
        <taxon>Ochrophyta</taxon>
        <taxon>Bacillariophyta</taxon>
        <taxon>Coscinodiscophyceae</taxon>
        <taxon>Thalassiosirophycidae</taxon>
        <taxon>Stephanodiscales</taxon>
        <taxon>Stephanodiscaceae</taxon>
        <taxon>Cyclostephanos</taxon>
    </lineage>
</organism>
<dbReference type="AlphaFoldDB" id="A0ABD3SDE1"/>
<keyword evidence="6 7" id="KW-0012">Acyltransferase</keyword>
<gene>
    <name evidence="12" type="ORF">ACHAXA_006905</name>
</gene>
<evidence type="ECO:0000256" key="9">
    <source>
        <dbReference type="SAM" id="Phobius"/>
    </source>
</evidence>
<accession>A0ABD3SDE1</accession>
<keyword evidence="10" id="KW-0732">Signal</keyword>
<feature type="signal peptide" evidence="10">
    <location>
        <begin position="1"/>
        <end position="32"/>
    </location>
</feature>
<comment type="domain">
    <text evidence="7">The HXXXXD motif is essential for acyltransferase activity and may constitute the binding site for the phosphate moiety of the glycerol-3-phosphate.</text>
</comment>
<dbReference type="CDD" id="cd07989">
    <property type="entry name" value="LPLAT_AGPAT-like"/>
    <property type="match status" value="1"/>
</dbReference>
<dbReference type="GO" id="GO:0003841">
    <property type="term" value="F:1-acylglycerol-3-phosphate O-acyltransferase activity"/>
    <property type="evidence" value="ECO:0007669"/>
    <property type="project" value="UniProtKB-UniRule"/>
</dbReference>
<comment type="caution">
    <text evidence="12">The sequence shown here is derived from an EMBL/GenBank/DDBJ whole genome shotgun (WGS) entry which is preliminary data.</text>
</comment>
<evidence type="ECO:0000256" key="10">
    <source>
        <dbReference type="SAM" id="SignalP"/>
    </source>
</evidence>
<evidence type="ECO:0000256" key="7">
    <source>
        <dbReference type="RuleBase" id="RU361267"/>
    </source>
</evidence>
<dbReference type="Proteomes" id="UP001530377">
    <property type="component" value="Unassembled WGS sequence"/>
</dbReference>
<comment type="pathway">
    <text evidence="1">Lipid metabolism.</text>
</comment>
<dbReference type="PANTHER" id="PTHR10434:SF64">
    <property type="entry name" value="1-ACYL-SN-GLYCEROL-3-PHOSPHATE ACYLTRANSFERASE-RELATED"/>
    <property type="match status" value="1"/>
</dbReference>
<keyword evidence="4 7" id="KW-0808">Transferase</keyword>
<proteinExistence type="inferred from homology"/>
<reference evidence="12 13" key="1">
    <citation type="submission" date="2024-10" db="EMBL/GenBank/DDBJ databases">
        <title>Updated reference genomes for cyclostephanoid diatoms.</title>
        <authorList>
            <person name="Roberts W.R."/>
            <person name="Alverson A.J."/>
        </authorList>
    </citation>
    <scope>NUCLEOTIDE SEQUENCE [LARGE SCALE GENOMIC DNA]</scope>
    <source>
        <strain evidence="12 13">AJA228-03</strain>
    </source>
</reference>
<feature type="chain" id="PRO_5044779414" description="1-acyl-sn-glycerol-3-phosphate acyltransferase" evidence="10">
    <location>
        <begin position="33"/>
        <end position="363"/>
    </location>
</feature>
<feature type="domain" description="Phospholipid/glycerol acyltransferase" evidence="11">
    <location>
        <begin position="185"/>
        <end position="302"/>
    </location>
</feature>